<evidence type="ECO:0000256" key="7">
    <source>
        <dbReference type="SAM" id="Phobius"/>
    </source>
</evidence>
<accession>E0VTI8</accession>
<dbReference type="EC" id="3.6.3.30" evidence="10"/>
<keyword evidence="4" id="KW-0067">ATP-binding</keyword>
<dbReference type="PROSITE" id="PS50893">
    <property type="entry name" value="ABC_TRANSPORTER_2"/>
    <property type="match status" value="1"/>
</dbReference>
<dbReference type="CTD" id="8230442"/>
<dbReference type="AlphaFoldDB" id="E0VTI8"/>
<dbReference type="EMBL" id="DS235767">
    <property type="protein sequence ID" value="EEB16715.1"/>
    <property type="molecule type" value="Genomic_DNA"/>
</dbReference>
<feature type="transmembrane region" description="Helical" evidence="7">
    <location>
        <begin position="631"/>
        <end position="650"/>
    </location>
</feature>
<feature type="transmembrane region" description="Helical" evidence="7">
    <location>
        <begin position="563"/>
        <end position="584"/>
    </location>
</feature>
<dbReference type="EMBL" id="AAZO01005296">
    <property type="status" value="NOT_ANNOTATED_CDS"/>
    <property type="molecule type" value="Genomic_DNA"/>
</dbReference>
<dbReference type="Proteomes" id="UP000009046">
    <property type="component" value="Unassembled WGS sequence"/>
</dbReference>
<dbReference type="HOGENOM" id="CLU_014367_1_0_1"/>
<dbReference type="GO" id="GO:0016020">
    <property type="term" value="C:membrane"/>
    <property type="evidence" value="ECO:0007669"/>
    <property type="project" value="UniProtKB-SubCell"/>
</dbReference>
<reference evidence="10" key="2">
    <citation type="submission" date="2007-04" db="EMBL/GenBank/DDBJ databases">
        <title>The genome of the human body louse.</title>
        <authorList>
            <consortium name="The Human Body Louse Genome Consortium"/>
            <person name="Kirkness E."/>
            <person name="Walenz B."/>
            <person name="Hass B."/>
            <person name="Bruggner R."/>
            <person name="Strausberg R."/>
        </authorList>
    </citation>
    <scope>NUCLEOTIDE SEQUENCE</scope>
    <source>
        <strain evidence="10">USDA</strain>
    </source>
</reference>
<dbReference type="CDD" id="cd03230">
    <property type="entry name" value="ABC_DR_subfamily_A"/>
    <property type="match status" value="1"/>
</dbReference>
<comment type="subcellular location">
    <subcellularLocation>
        <location evidence="1">Membrane</location>
        <topology evidence="1">Multi-pass membrane protein</topology>
    </subcellularLocation>
</comment>
<evidence type="ECO:0000256" key="4">
    <source>
        <dbReference type="ARBA" id="ARBA00022840"/>
    </source>
</evidence>
<protein>
    <submittedName>
        <fullName evidence="10 11">ABC transporter, putative</fullName>
        <ecNumber evidence="10">3.6.3.30</ecNumber>
    </submittedName>
</protein>
<organism>
    <name type="scientific">Pediculus humanus subsp. corporis</name>
    <name type="common">Body louse</name>
    <dbReference type="NCBI Taxonomy" id="121224"/>
    <lineage>
        <taxon>Eukaryota</taxon>
        <taxon>Metazoa</taxon>
        <taxon>Ecdysozoa</taxon>
        <taxon>Arthropoda</taxon>
        <taxon>Hexapoda</taxon>
        <taxon>Insecta</taxon>
        <taxon>Pterygota</taxon>
        <taxon>Neoptera</taxon>
        <taxon>Paraneoptera</taxon>
        <taxon>Psocodea</taxon>
        <taxon>Troctomorpha</taxon>
        <taxon>Phthiraptera</taxon>
        <taxon>Anoplura</taxon>
        <taxon>Pediculidae</taxon>
        <taxon>Pediculus</taxon>
    </lineage>
</organism>
<dbReference type="GO" id="GO:0005524">
    <property type="term" value="F:ATP binding"/>
    <property type="evidence" value="ECO:0007669"/>
    <property type="project" value="UniProtKB-KW"/>
</dbReference>
<keyword evidence="5 7" id="KW-1133">Transmembrane helix</keyword>
<evidence type="ECO:0000259" key="9">
    <source>
        <dbReference type="PROSITE" id="PS51012"/>
    </source>
</evidence>
<keyword evidence="6 7" id="KW-0472">Membrane</keyword>
<dbReference type="PROSITE" id="PS51012">
    <property type="entry name" value="ABC_TM2"/>
    <property type="match status" value="1"/>
</dbReference>
<evidence type="ECO:0000259" key="8">
    <source>
        <dbReference type="PROSITE" id="PS50893"/>
    </source>
</evidence>
<dbReference type="OrthoDB" id="10255969at2759"/>
<evidence type="ECO:0000256" key="6">
    <source>
        <dbReference type="ARBA" id="ARBA00023136"/>
    </source>
</evidence>
<dbReference type="eggNOG" id="KOG0059">
    <property type="taxonomic scope" value="Eukaryota"/>
</dbReference>
<dbReference type="InterPro" id="IPR027417">
    <property type="entry name" value="P-loop_NTPase"/>
</dbReference>
<gene>
    <name evidence="11" type="primary">8230442</name>
    <name evidence="10" type="ORF">Phum_PHUM433370</name>
</gene>
<evidence type="ECO:0000313" key="10">
    <source>
        <dbReference type="EMBL" id="EEB16715.1"/>
    </source>
</evidence>
<dbReference type="SMART" id="SM00382">
    <property type="entry name" value="AAA"/>
    <property type="match status" value="1"/>
</dbReference>
<evidence type="ECO:0000313" key="11">
    <source>
        <dbReference type="EnsemblMetazoa" id="PHUM433370-PA"/>
    </source>
</evidence>
<feature type="transmembrane region" description="Helical" evidence="7">
    <location>
        <begin position="519"/>
        <end position="543"/>
    </location>
</feature>
<reference evidence="11" key="3">
    <citation type="submission" date="2021-02" db="UniProtKB">
        <authorList>
            <consortium name="EnsemblMetazoa"/>
        </authorList>
    </citation>
    <scope>IDENTIFICATION</scope>
    <source>
        <strain evidence="11">USDA</strain>
    </source>
</reference>
<feature type="transmembrane region" description="Helical" evidence="7">
    <location>
        <begin position="322"/>
        <end position="342"/>
    </location>
</feature>
<name>E0VTI8_PEDHC</name>
<dbReference type="EnsemblMetazoa" id="PHUM433370-RA">
    <property type="protein sequence ID" value="PHUM433370-PA"/>
    <property type="gene ID" value="PHUM433370"/>
</dbReference>
<dbReference type="GO" id="GO:0140359">
    <property type="term" value="F:ABC-type transporter activity"/>
    <property type="evidence" value="ECO:0007669"/>
    <property type="project" value="InterPro"/>
</dbReference>
<dbReference type="SUPFAM" id="SSF52540">
    <property type="entry name" value="P-loop containing nucleoside triphosphate hydrolases"/>
    <property type="match status" value="1"/>
</dbReference>
<keyword evidence="3" id="KW-0547">Nucleotide-binding</keyword>
<sequence>MAPNAVEIRDACKEFGRSSKTNVILKNLNMTVPQGVIYGLLGASGCGKTTLLSCVVGRRKLNSGEIKVLGEYPGTRECGVPGHRVGFMPQDIALIGELTIKDCANYFGWIHGMTDKQIEAKYAFLEELLDLPPRNIYVKNLSGGQQRRASLAVAMIHDPELLILDEPTVGLDPVLRQTIWDYLLKLVTEENRTIIITTHYIEEARQAHMIGLMRNGKLLDEGSPGFLLAKYRCSTIEQVFLLLSSKQDMGNSLTMDGNTIGNRDYEYNNDVTRSEDVEIESKPEKQKKSFKQNYAYENKSTRFGRAKALLVKNILRVIRHPGGLGFTFILPVLEIITFFMTIGGNPKNLRFGIVNEEMGNFSTCESYSANLPTGVIYTDTDCEFTGLSCHFLINFYDSLEVKNDYVYFNDLDTAKQAVKEGRLVGVLYFASNFTESFTARLDLGQDADDPILDSHEIKIWLDMTNGQTAYLIQQQMYESYFNFSKEILKDCGMNPKVATIPVTFHAPIYGSFSSNYGTFIAPGVIVTLIFFLAVTVTSIVIITERDEGVWDRTLVSGVTTTEILISHLLTQGLVMILQTLEVMLTSFGLFGLQCNGSFLTVLLLLLIQGLCGMCTGFSISVYCDTVMSSNYVSMGSFVPIIVLSGSIWPLEGMPEKLRWISLCLPTTLATQAMRNVLERGWNFENYQVAVGYGVSVLWVGILISFSALLLRFKSG</sequence>
<dbReference type="Pfam" id="PF00005">
    <property type="entry name" value="ABC_tran"/>
    <property type="match status" value="1"/>
</dbReference>
<keyword evidence="10" id="KW-0378">Hydrolase</keyword>
<feature type="transmembrane region" description="Helical" evidence="7">
    <location>
        <begin position="596"/>
        <end position="619"/>
    </location>
</feature>
<dbReference type="PANTHER" id="PTHR43038">
    <property type="entry name" value="ATP-BINDING CASSETTE, SUB-FAMILY H, MEMBER 1"/>
    <property type="match status" value="1"/>
</dbReference>
<feature type="transmembrane region" description="Helical" evidence="7">
    <location>
        <begin position="689"/>
        <end position="710"/>
    </location>
</feature>
<feature type="domain" description="ABC transporter" evidence="8">
    <location>
        <begin position="6"/>
        <end position="240"/>
    </location>
</feature>
<proteinExistence type="predicted"/>
<dbReference type="InterPro" id="IPR003439">
    <property type="entry name" value="ABC_transporter-like_ATP-bd"/>
</dbReference>
<dbReference type="PANTHER" id="PTHR43038:SF2">
    <property type="entry name" value="RH61964P"/>
    <property type="match status" value="1"/>
</dbReference>
<dbReference type="Gene3D" id="3.40.50.300">
    <property type="entry name" value="P-loop containing nucleotide triphosphate hydrolases"/>
    <property type="match status" value="1"/>
</dbReference>
<keyword evidence="2 7" id="KW-0812">Transmembrane</keyword>
<dbReference type="InterPro" id="IPR013525">
    <property type="entry name" value="ABC2_TM"/>
</dbReference>
<dbReference type="VEuPathDB" id="VectorBase:PHUM433370"/>
<evidence type="ECO:0000256" key="1">
    <source>
        <dbReference type="ARBA" id="ARBA00004141"/>
    </source>
</evidence>
<dbReference type="KEGG" id="phu:Phum_PHUM433370"/>
<dbReference type="InParanoid" id="E0VTI8"/>
<dbReference type="RefSeq" id="XP_002429453.1">
    <property type="nucleotide sequence ID" value="XM_002429408.1"/>
</dbReference>
<feature type="domain" description="ABC transmembrane type-2" evidence="9">
    <location>
        <begin position="486"/>
        <end position="713"/>
    </location>
</feature>
<evidence type="ECO:0000256" key="2">
    <source>
        <dbReference type="ARBA" id="ARBA00022692"/>
    </source>
</evidence>
<dbReference type="PROSITE" id="PS00211">
    <property type="entry name" value="ABC_TRANSPORTER_1"/>
    <property type="match status" value="1"/>
</dbReference>
<evidence type="ECO:0000313" key="12">
    <source>
        <dbReference type="Proteomes" id="UP000009046"/>
    </source>
</evidence>
<evidence type="ECO:0000256" key="5">
    <source>
        <dbReference type="ARBA" id="ARBA00022989"/>
    </source>
</evidence>
<dbReference type="GO" id="GO:0016887">
    <property type="term" value="F:ATP hydrolysis activity"/>
    <property type="evidence" value="ECO:0007669"/>
    <property type="project" value="InterPro"/>
</dbReference>
<reference evidence="10" key="1">
    <citation type="submission" date="2007-04" db="EMBL/GenBank/DDBJ databases">
        <title>Annotation of Pediculus humanus corporis strain USDA.</title>
        <authorList>
            <person name="Kirkness E."/>
            <person name="Hannick L."/>
            <person name="Hass B."/>
            <person name="Bruggner R."/>
            <person name="Lawson D."/>
            <person name="Bidwell S."/>
            <person name="Joardar V."/>
            <person name="Caler E."/>
            <person name="Walenz B."/>
            <person name="Inman J."/>
            <person name="Schobel S."/>
            <person name="Galinsky K."/>
            <person name="Amedeo P."/>
            <person name="Strausberg R."/>
        </authorList>
    </citation>
    <scope>NUCLEOTIDE SEQUENCE</scope>
    <source>
        <strain evidence="10">USDA</strain>
    </source>
</reference>
<dbReference type="InterPro" id="IPR017871">
    <property type="entry name" value="ABC_transporter-like_CS"/>
</dbReference>
<dbReference type="Pfam" id="PF12698">
    <property type="entry name" value="ABC2_membrane_3"/>
    <property type="match status" value="1"/>
</dbReference>
<dbReference type="InterPro" id="IPR003593">
    <property type="entry name" value="AAA+_ATPase"/>
</dbReference>
<keyword evidence="12" id="KW-1185">Reference proteome</keyword>
<dbReference type="InterPro" id="IPR047817">
    <property type="entry name" value="ABC2_TM_bact-type"/>
</dbReference>
<dbReference type="GeneID" id="8230442"/>
<evidence type="ECO:0000256" key="3">
    <source>
        <dbReference type="ARBA" id="ARBA00022741"/>
    </source>
</evidence>